<feature type="domain" description="MYND-type" evidence="6">
    <location>
        <begin position="11"/>
        <end position="48"/>
    </location>
</feature>
<dbReference type="PROSITE" id="PS01360">
    <property type="entry name" value="ZF_MYND_1"/>
    <property type="match status" value="1"/>
</dbReference>
<name>A0A139IFM5_9PEZI</name>
<evidence type="ECO:0000256" key="2">
    <source>
        <dbReference type="ARBA" id="ARBA00022771"/>
    </source>
</evidence>
<dbReference type="SUPFAM" id="SSF144232">
    <property type="entry name" value="HIT/MYND zinc finger-like"/>
    <property type="match status" value="1"/>
</dbReference>
<feature type="region of interest" description="Disordered" evidence="5">
    <location>
        <begin position="57"/>
        <end position="77"/>
    </location>
</feature>
<evidence type="ECO:0000256" key="3">
    <source>
        <dbReference type="ARBA" id="ARBA00022833"/>
    </source>
</evidence>
<dbReference type="EMBL" id="LFZO01000113">
    <property type="protein sequence ID" value="KXT13518.1"/>
    <property type="molecule type" value="Genomic_DNA"/>
</dbReference>
<dbReference type="Pfam" id="PF01753">
    <property type="entry name" value="zf-MYND"/>
    <property type="match status" value="1"/>
</dbReference>
<keyword evidence="3" id="KW-0862">Zinc</keyword>
<dbReference type="PROSITE" id="PS50865">
    <property type="entry name" value="ZF_MYND_2"/>
    <property type="match status" value="1"/>
</dbReference>
<keyword evidence="8" id="KW-1185">Reference proteome</keyword>
<dbReference type="AlphaFoldDB" id="A0A139IFM5"/>
<keyword evidence="1" id="KW-0479">Metal-binding</keyword>
<gene>
    <name evidence="7" type="ORF">AC579_4174</name>
</gene>
<keyword evidence="2 4" id="KW-0863">Zinc-finger</keyword>
<comment type="caution">
    <text evidence="7">The sequence shown here is derived from an EMBL/GenBank/DDBJ whole genome shotgun (WGS) entry which is preliminary data.</text>
</comment>
<evidence type="ECO:0000256" key="4">
    <source>
        <dbReference type="PROSITE-ProRule" id="PRU00134"/>
    </source>
</evidence>
<dbReference type="Gene3D" id="6.10.140.2220">
    <property type="match status" value="1"/>
</dbReference>
<feature type="compositionally biased region" description="Basic and acidic residues" evidence="5">
    <location>
        <begin position="57"/>
        <end position="69"/>
    </location>
</feature>
<organism evidence="7 8">
    <name type="scientific">Pseudocercospora musae</name>
    <dbReference type="NCBI Taxonomy" id="113226"/>
    <lineage>
        <taxon>Eukaryota</taxon>
        <taxon>Fungi</taxon>
        <taxon>Dikarya</taxon>
        <taxon>Ascomycota</taxon>
        <taxon>Pezizomycotina</taxon>
        <taxon>Dothideomycetes</taxon>
        <taxon>Dothideomycetidae</taxon>
        <taxon>Mycosphaerellales</taxon>
        <taxon>Mycosphaerellaceae</taxon>
        <taxon>Pseudocercospora</taxon>
    </lineage>
</organism>
<evidence type="ECO:0000313" key="7">
    <source>
        <dbReference type="EMBL" id="KXT13518.1"/>
    </source>
</evidence>
<protein>
    <recommendedName>
        <fullName evidence="6">MYND-type domain-containing protein</fullName>
    </recommendedName>
</protein>
<evidence type="ECO:0000313" key="8">
    <source>
        <dbReference type="Proteomes" id="UP000073492"/>
    </source>
</evidence>
<reference evidence="7 8" key="1">
    <citation type="submission" date="2015-07" db="EMBL/GenBank/DDBJ databases">
        <title>Comparative genomics of the Sigatoka disease complex on banana suggests a link between parallel evolutionary changes in Pseudocercospora fijiensis and Pseudocercospora eumusae and increased virulence on the banana host.</title>
        <authorList>
            <person name="Chang T.-C."/>
            <person name="Salvucci A."/>
            <person name="Crous P.W."/>
            <person name="Stergiopoulos I."/>
        </authorList>
    </citation>
    <scope>NUCLEOTIDE SEQUENCE [LARGE SCALE GENOMIC DNA]</scope>
    <source>
        <strain evidence="7 8">CBS 116634</strain>
    </source>
</reference>
<evidence type="ECO:0000259" key="6">
    <source>
        <dbReference type="PROSITE" id="PS50865"/>
    </source>
</evidence>
<accession>A0A139IFM5</accession>
<dbReference type="Proteomes" id="UP000073492">
    <property type="component" value="Unassembled WGS sequence"/>
</dbReference>
<dbReference type="OrthoDB" id="5952526at2759"/>
<sequence>MATPKLLDSQCSYCEAKCTGKYCAGCKVVRYCSKEHQTEDWPRHKPQCAVVKKARSAMEREERRSHDNMDENDPFQNGDPFETGVGHFWGLIETRKYMRAKYGYLDGLRKIKTKEAVQVALDQAAKQNNKHFWPAIVDPGCALTARPETYSMGSKEEMELMLQYLYEAWEETPGAVEWVKRRLR</sequence>
<proteinExistence type="predicted"/>
<dbReference type="InterPro" id="IPR002893">
    <property type="entry name" value="Znf_MYND"/>
</dbReference>
<evidence type="ECO:0000256" key="5">
    <source>
        <dbReference type="SAM" id="MobiDB-lite"/>
    </source>
</evidence>
<dbReference type="GO" id="GO:0008270">
    <property type="term" value="F:zinc ion binding"/>
    <property type="evidence" value="ECO:0007669"/>
    <property type="project" value="UniProtKB-KW"/>
</dbReference>
<evidence type="ECO:0000256" key="1">
    <source>
        <dbReference type="ARBA" id="ARBA00022723"/>
    </source>
</evidence>